<evidence type="ECO:0000313" key="1">
    <source>
        <dbReference type="EMBL" id="KAL2474367.1"/>
    </source>
</evidence>
<proteinExistence type="predicted"/>
<protein>
    <submittedName>
        <fullName evidence="1">CCHC-type domain-containing protein</fullName>
    </submittedName>
</protein>
<dbReference type="Proteomes" id="UP001604336">
    <property type="component" value="Unassembled WGS sequence"/>
</dbReference>
<keyword evidence="2" id="KW-1185">Reference proteome</keyword>
<reference evidence="2" key="1">
    <citation type="submission" date="2024-07" db="EMBL/GenBank/DDBJ databases">
        <title>Two chromosome-level genome assemblies of Korean endemic species Abeliophyllum distichum and Forsythia ovata (Oleaceae).</title>
        <authorList>
            <person name="Jang H."/>
        </authorList>
    </citation>
    <scope>NUCLEOTIDE SEQUENCE [LARGE SCALE GENOMIC DNA]</scope>
</reference>
<organism evidence="1 2">
    <name type="scientific">Abeliophyllum distichum</name>
    <dbReference type="NCBI Taxonomy" id="126358"/>
    <lineage>
        <taxon>Eukaryota</taxon>
        <taxon>Viridiplantae</taxon>
        <taxon>Streptophyta</taxon>
        <taxon>Embryophyta</taxon>
        <taxon>Tracheophyta</taxon>
        <taxon>Spermatophyta</taxon>
        <taxon>Magnoliopsida</taxon>
        <taxon>eudicotyledons</taxon>
        <taxon>Gunneridae</taxon>
        <taxon>Pentapetalae</taxon>
        <taxon>asterids</taxon>
        <taxon>lamiids</taxon>
        <taxon>Lamiales</taxon>
        <taxon>Oleaceae</taxon>
        <taxon>Forsythieae</taxon>
        <taxon>Abeliophyllum</taxon>
    </lineage>
</organism>
<dbReference type="CDD" id="cd09272">
    <property type="entry name" value="RNase_HI_RT_Ty1"/>
    <property type="match status" value="1"/>
</dbReference>
<evidence type="ECO:0000313" key="2">
    <source>
        <dbReference type="Proteomes" id="UP001604336"/>
    </source>
</evidence>
<sequence>MESELNSIYENKVWTLIDLPEGVKPICCKLVYKKRLIWMGGNELRVQGYANASFQSDKDDNKFQSRYIFTLRGGAVSWKSFKEEMTTDSTTEVEYIAASEAVKEVV</sequence>
<accession>A0ABD1QF28</accession>
<comment type="caution">
    <text evidence="1">The sequence shown here is derived from an EMBL/GenBank/DDBJ whole genome shotgun (WGS) entry which is preliminary data.</text>
</comment>
<dbReference type="AlphaFoldDB" id="A0ABD1QF28"/>
<dbReference type="EMBL" id="JBFOLK010000011">
    <property type="protein sequence ID" value="KAL2474367.1"/>
    <property type="molecule type" value="Genomic_DNA"/>
</dbReference>
<name>A0ABD1QF28_9LAMI</name>
<gene>
    <name evidence="1" type="ORF">Adt_35103</name>
</gene>